<dbReference type="Proteomes" id="UP000007110">
    <property type="component" value="Unassembled WGS sequence"/>
</dbReference>
<sequence>MLCVNHCTHPRHALVNQTWESFSSILRIPRVTGNHQKKQRRVIVLSRPFGKAPKQKKPAKKATSKKTKPEAMVHKIQAGKPLNTFLRTCALLTDITLSRGKRNVKRHLVTRQRGDQEVDTGIWKRGEQVQERNRVDDLFSPTDKGRKEQELIRKNKRRDEYVVAWYLWCPGHGKCHRKCGGYGACVEGCPGVSHKQDRHNCSVLVNLKLYLGDLDHWVVTITGQHVDPKDAVIWTPPPKDKLRHGVDVTDLIVSHCQKGDSLDEIHQKLMEDPELKGIAPTKRRLTHLLYNSRHLKTKRRSHVQEEEEEEEEIDDEAES</sequence>
<feature type="region of interest" description="Disordered" evidence="1">
    <location>
        <begin position="296"/>
        <end position="319"/>
    </location>
</feature>
<evidence type="ECO:0000313" key="2">
    <source>
        <dbReference type="EnsemblMetazoa" id="XP_030854975"/>
    </source>
</evidence>
<keyword evidence="3" id="KW-1185">Reference proteome</keyword>
<dbReference type="RefSeq" id="XP_030854975.1">
    <property type="nucleotide sequence ID" value="XM_030999115.1"/>
</dbReference>
<dbReference type="EnsemblMetazoa" id="XM_030999115">
    <property type="protein sequence ID" value="XP_030854975"/>
    <property type="gene ID" value="LOC115929594"/>
</dbReference>
<dbReference type="KEGG" id="spu:115929594"/>
<evidence type="ECO:0000313" key="3">
    <source>
        <dbReference type="Proteomes" id="UP000007110"/>
    </source>
</evidence>
<evidence type="ECO:0000256" key="1">
    <source>
        <dbReference type="SAM" id="MobiDB-lite"/>
    </source>
</evidence>
<dbReference type="InParanoid" id="A0A7M7PTS7"/>
<proteinExistence type="predicted"/>
<name>A0A7M7PTS7_STRPU</name>
<accession>A0A7M7PTS7</accession>
<reference evidence="2" key="2">
    <citation type="submission" date="2021-01" db="UniProtKB">
        <authorList>
            <consortium name="EnsemblMetazoa"/>
        </authorList>
    </citation>
    <scope>IDENTIFICATION</scope>
</reference>
<organism evidence="2 3">
    <name type="scientific">Strongylocentrotus purpuratus</name>
    <name type="common">Purple sea urchin</name>
    <dbReference type="NCBI Taxonomy" id="7668"/>
    <lineage>
        <taxon>Eukaryota</taxon>
        <taxon>Metazoa</taxon>
        <taxon>Echinodermata</taxon>
        <taxon>Eleutherozoa</taxon>
        <taxon>Echinozoa</taxon>
        <taxon>Echinoidea</taxon>
        <taxon>Euechinoidea</taxon>
        <taxon>Echinacea</taxon>
        <taxon>Camarodonta</taxon>
        <taxon>Echinidea</taxon>
        <taxon>Strongylocentrotidae</taxon>
        <taxon>Strongylocentrotus</taxon>
    </lineage>
</organism>
<reference evidence="3" key="1">
    <citation type="submission" date="2015-02" db="EMBL/GenBank/DDBJ databases">
        <title>Genome sequencing for Strongylocentrotus purpuratus.</title>
        <authorList>
            <person name="Murali S."/>
            <person name="Liu Y."/>
            <person name="Vee V."/>
            <person name="English A."/>
            <person name="Wang M."/>
            <person name="Skinner E."/>
            <person name="Han Y."/>
            <person name="Muzny D.M."/>
            <person name="Worley K.C."/>
            <person name="Gibbs R.A."/>
        </authorList>
    </citation>
    <scope>NUCLEOTIDE SEQUENCE</scope>
</reference>
<dbReference type="GeneID" id="115929594"/>
<feature type="compositionally biased region" description="Acidic residues" evidence="1">
    <location>
        <begin position="305"/>
        <end position="319"/>
    </location>
</feature>
<dbReference type="OrthoDB" id="4349954at2759"/>
<dbReference type="AlphaFoldDB" id="A0A7M7PTS7"/>
<protein>
    <submittedName>
        <fullName evidence="2">Uncharacterized protein</fullName>
    </submittedName>
</protein>
<feature type="compositionally biased region" description="Basic residues" evidence="1">
    <location>
        <begin position="53"/>
        <end position="66"/>
    </location>
</feature>
<feature type="region of interest" description="Disordered" evidence="1">
    <location>
        <begin position="49"/>
        <end position="70"/>
    </location>
</feature>